<dbReference type="Proteomes" id="UP001633002">
    <property type="component" value="Unassembled WGS sequence"/>
</dbReference>
<proteinExistence type="predicted"/>
<evidence type="ECO:0000313" key="3">
    <source>
        <dbReference type="Proteomes" id="UP001633002"/>
    </source>
</evidence>
<dbReference type="AlphaFoldDB" id="A0ABD3HH76"/>
<evidence type="ECO:0000313" key="2">
    <source>
        <dbReference type="EMBL" id="KAL3689932.1"/>
    </source>
</evidence>
<protein>
    <submittedName>
        <fullName evidence="2">Uncharacterized protein</fullName>
    </submittedName>
</protein>
<keyword evidence="3" id="KW-1185">Reference proteome</keyword>
<sequence>MGSQCNRQRMVDRNHTDHIGQSLWPLAQAHEDRLRLRRQRYAEGQAEKKASSSSQHVAFGSQGGIRRKIIEMVDKLKSLSDESVDYESQILTQDSGSDENNIHTGKWDGVKLGRAQRSDILSEEL</sequence>
<reference evidence="2 3" key="1">
    <citation type="submission" date="2024-09" db="EMBL/GenBank/DDBJ databases">
        <title>Chromosome-scale assembly of Riccia sorocarpa.</title>
        <authorList>
            <person name="Paukszto L."/>
        </authorList>
    </citation>
    <scope>NUCLEOTIDE SEQUENCE [LARGE SCALE GENOMIC DNA]</scope>
    <source>
        <strain evidence="2">LP-2024</strain>
        <tissue evidence="2">Aerial parts of the thallus</tissue>
    </source>
</reference>
<evidence type="ECO:0000256" key="1">
    <source>
        <dbReference type="SAM" id="MobiDB-lite"/>
    </source>
</evidence>
<dbReference type="EMBL" id="JBJQOH010000004">
    <property type="protein sequence ID" value="KAL3689932.1"/>
    <property type="molecule type" value="Genomic_DNA"/>
</dbReference>
<name>A0ABD3HH76_9MARC</name>
<comment type="caution">
    <text evidence="2">The sequence shown here is derived from an EMBL/GenBank/DDBJ whole genome shotgun (WGS) entry which is preliminary data.</text>
</comment>
<feature type="compositionally biased region" description="Basic and acidic residues" evidence="1">
    <location>
        <begin position="9"/>
        <end position="18"/>
    </location>
</feature>
<feature type="region of interest" description="Disordered" evidence="1">
    <location>
        <begin position="1"/>
        <end position="24"/>
    </location>
</feature>
<accession>A0ABD3HH76</accession>
<organism evidence="2 3">
    <name type="scientific">Riccia sorocarpa</name>
    <dbReference type="NCBI Taxonomy" id="122646"/>
    <lineage>
        <taxon>Eukaryota</taxon>
        <taxon>Viridiplantae</taxon>
        <taxon>Streptophyta</taxon>
        <taxon>Embryophyta</taxon>
        <taxon>Marchantiophyta</taxon>
        <taxon>Marchantiopsida</taxon>
        <taxon>Marchantiidae</taxon>
        <taxon>Marchantiales</taxon>
        <taxon>Ricciaceae</taxon>
        <taxon>Riccia</taxon>
    </lineage>
</organism>
<gene>
    <name evidence="2" type="ORF">R1sor_016241</name>
</gene>